<keyword evidence="2" id="KW-1185">Reference proteome</keyword>
<name>A0A5C3LMK1_9AGAR</name>
<dbReference type="OrthoDB" id="3166422at2759"/>
<proteinExistence type="predicted"/>
<dbReference type="Proteomes" id="UP000308652">
    <property type="component" value="Unassembled WGS sequence"/>
</dbReference>
<gene>
    <name evidence="1" type="ORF">BDQ12DRAFT_727990</name>
</gene>
<organism evidence="1 2">
    <name type="scientific">Crucibulum laeve</name>
    <dbReference type="NCBI Taxonomy" id="68775"/>
    <lineage>
        <taxon>Eukaryota</taxon>
        <taxon>Fungi</taxon>
        <taxon>Dikarya</taxon>
        <taxon>Basidiomycota</taxon>
        <taxon>Agaricomycotina</taxon>
        <taxon>Agaricomycetes</taxon>
        <taxon>Agaricomycetidae</taxon>
        <taxon>Agaricales</taxon>
        <taxon>Agaricineae</taxon>
        <taxon>Nidulariaceae</taxon>
        <taxon>Crucibulum</taxon>
    </lineage>
</organism>
<evidence type="ECO:0000313" key="2">
    <source>
        <dbReference type="Proteomes" id="UP000308652"/>
    </source>
</evidence>
<accession>A0A5C3LMK1</accession>
<dbReference type="EMBL" id="ML213653">
    <property type="protein sequence ID" value="TFK33186.1"/>
    <property type="molecule type" value="Genomic_DNA"/>
</dbReference>
<dbReference type="AlphaFoldDB" id="A0A5C3LMK1"/>
<evidence type="ECO:0000313" key="1">
    <source>
        <dbReference type="EMBL" id="TFK33186.1"/>
    </source>
</evidence>
<sequence length="249" mass="28418">MSIPPHRNNSTEDNTEGTLEFIETAQYSSHEPSSSYGDHPRYTPVPRPWRQYRHPNGDIYYYHHGLRLITPDDIRDPIILSYVMEAREDHLQCIEDDSNFYRLPRDWELTLCDVSESGAVIGMHSRSAGASYDWSEETGLVIKSKEHFWTHLAEYPSHHADLPPNTEAEFVHALNNAKSSIMSGAVFPFSERQIDQVIGRYQHLKGLQARGRNTTPALAWLMGAVMPLDIVGRTLVDEDLEALMGDLHF</sequence>
<reference evidence="1 2" key="1">
    <citation type="journal article" date="2019" name="Nat. Ecol. Evol.">
        <title>Megaphylogeny resolves global patterns of mushroom evolution.</title>
        <authorList>
            <person name="Varga T."/>
            <person name="Krizsan K."/>
            <person name="Foldi C."/>
            <person name="Dima B."/>
            <person name="Sanchez-Garcia M."/>
            <person name="Sanchez-Ramirez S."/>
            <person name="Szollosi G.J."/>
            <person name="Szarkandi J.G."/>
            <person name="Papp V."/>
            <person name="Albert L."/>
            <person name="Andreopoulos W."/>
            <person name="Angelini C."/>
            <person name="Antonin V."/>
            <person name="Barry K.W."/>
            <person name="Bougher N.L."/>
            <person name="Buchanan P."/>
            <person name="Buyck B."/>
            <person name="Bense V."/>
            <person name="Catcheside P."/>
            <person name="Chovatia M."/>
            <person name="Cooper J."/>
            <person name="Damon W."/>
            <person name="Desjardin D."/>
            <person name="Finy P."/>
            <person name="Geml J."/>
            <person name="Haridas S."/>
            <person name="Hughes K."/>
            <person name="Justo A."/>
            <person name="Karasinski D."/>
            <person name="Kautmanova I."/>
            <person name="Kiss B."/>
            <person name="Kocsube S."/>
            <person name="Kotiranta H."/>
            <person name="LaButti K.M."/>
            <person name="Lechner B.E."/>
            <person name="Liimatainen K."/>
            <person name="Lipzen A."/>
            <person name="Lukacs Z."/>
            <person name="Mihaltcheva S."/>
            <person name="Morgado L.N."/>
            <person name="Niskanen T."/>
            <person name="Noordeloos M.E."/>
            <person name="Ohm R.A."/>
            <person name="Ortiz-Santana B."/>
            <person name="Ovrebo C."/>
            <person name="Racz N."/>
            <person name="Riley R."/>
            <person name="Savchenko A."/>
            <person name="Shiryaev A."/>
            <person name="Soop K."/>
            <person name="Spirin V."/>
            <person name="Szebenyi C."/>
            <person name="Tomsovsky M."/>
            <person name="Tulloss R.E."/>
            <person name="Uehling J."/>
            <person name="Grigoriev I.V."/>
            <person name="Vagvolgyi C."/>
            <person name="Papp T."/>
            <person name="Martin F.M."/>
            <person name="Miettinen O."/>
            <person name="Hibbett D.S."/>
            <person name="Nagy L.G."/>
        </authorList>
    </citation>
    <scope>NUCLEOTIDE SEQUENCE [LARGE SCALE GENOMIC DNA]</scope>
    <source>
        <strain evidence="1 2">CBS 166.37</strain>
    </source>
</reference>
<protein>
    <recommendedName>
        <fullName evidence="3">WW domain-containing protein</fullName>
    </recommendedName>
</protein>
<evidence type="ECO:0008006" key="3">
    <source>
        <dbReference type="Google" id="ProtNLM"/>
    </source>
</evidence>